<accession>A0A8S9YQP7</accession>
<dbReference type="Proteomes" id="UP000822476">
    <property type="component" value="Unassembled WGS sequence"/>
</dbReference>
<dbReference type="GO" id="GO:0016020">
    <property type="term" value="C:membrane"/>
    <property type="evidence" value="ECO:0007669"/>
    <property type="project" value="UniProtKB-SubCell"/>
</dbReference>
<dbReference type="PROSITE" id="PS50939">
    <property type="entry name" value="CYTOCHROME_B561"/>
    <property type="match status" value="1"/>
</dbReference>
<comment type="caution">
    <text evidence="9">The sequence shown here is derived from an EMBL/GenBank/DDBJ whole genome shotgun (WGS) entry which is preliminary data.</text>
</comment>
<gene>
    <name evidence="9" type="ORF">EG68_05791</name>
</gene>
<evidence type="ECO:0000313" key="10">
    <source>
        <dbReference type="Proteomes" id="UP000822476"/>
    </source>
</evidence>
<keyword evidence="6 7" id="KW-0472">Membrane</keyword>
<evidence type="ECO:0000256" key="6">
    <source>
        <dbReference type="ARBA" id="ARBA00023136"/>
    </source>
</evidence>
<dbReference type="InterPro" id="IPR006593">
    <property type="entry name" value="Cyt_b561/ferric_Rdtase_TM"/>
</dbReference>
<organism evidence="9 10">
    <name type="scientific">Paragonimus skrjabini miyazakii</name>
    <dbReference type="NCBI Taxonomy" id="59628"/>
    <lineage>
        <taxon>Eukaryota</taxon>
        <taxon>Metazoa</taxon>
        <taxon>Spiralia</taxon>
        <taxon>Lophotrochozoa</taxon>
        <taxon>Platyhelminthes</taxon>
        <taxon>Trematoda</taxon>
        <taxon>Digenea</taxon>
        <taxon>Plagiorchiida</taxon>
        <taxon>Troglotremata</taxon>
        <taxon>Troglotrematidae</taxon>
        <taxon>Paragonimus</taxon>
    </lineage>
</organism>
<sequence length="247" mass="28224">MFIVKQFCTTFPSKMIPGLIKAHGCLMLFGWNFFLNNGIILSRHYKQMWQQHKLGGLALWFLLHQLFNSMAVVCTVLAVFIVVYHSRGYSELDSMPFAVHPPCGFISGVLILLNPLVALFRCEPTHKMRPAFNWVHFIFGTLAQTLSVSTMAIGLIMQRQASESDQSGQLNVYLASVVFHCIVELFLELFGYEEIVRYRAIFQTVSDRINVEDLDSKRARFKKLTYYLYFAISLVFTVALVVMLATA</sequence>
<dbReference type="OrthoDB" id="2419613at2759"/>
<keyword evidence="3 7" id="KW-0812">Transmembrane</keyword>
<feature type="transmembrane region" description="Helical" evidence="7">
    <location>
        <begin position="20"/>
        <end position="42"/>
    </location>
</feature>
<dbReference type="EMBL" id="JTDE01002660">
    <property type="protein sequence ID" value="KAF7257062.1"/>
    <property type="molecule type" value="Genomic_DNA"/>
</dbReference>
<dbReference type="Pfam" id="PF03188">
    <property type="entry name" value="Cytochrom_B561"/>
    <property type="match status" value="1"/>
</dbReference>
<evidence type="ECO:0000256" key="1">
    <source>
        <dbReference type="ARBA" id="ARBA00004370"/>
    </source>
</evidence>
<keyword evidence="2" id="KW-0813">Transport</keyword>
<feature type="transmembrane region" description="Helical" evidence="7">
    <location>
        <begin position="104"/>
        <end position="122"/>
    </location>
</feature>
<keyword evidence="10" id="KW-1185">Reference proteome</keyword>
<evidence type="ECO:0000256" key="2">
    <source>
        <dbReference type="ARBA" id="ARBA00022448"/>
    </source>
</evidence>
<dbReference type="PANTHER" id="PTHR23130:SF171">
    <property type="entry name" value="OS01G0895300 PROTEIN"/>
    <property type="match status" value="1"/>
</dbReference>
<name>A0A8S9YQP7_9TREM</name>
<dbReference type="CDD" id="cd08760">
    <property type="entry name" value="Cyt_b561_FRRS1_like"/>
    <property type="match status" value="1"/>
</dbReference>
<feature type="transmembrane region" description="Helical" evidence="7">
    <location>
        <begin position="226"/>
        <end position="245"/>
    </location>
</feature>
<reference evidence="9" key="1">
    <citation type="submission" date="2019-07" db="EMBL/GenBank/DDBJ databases">
        <title>Annotation for the trematode Paragonimus miyazaki's.</title>
        <authorList>
            <person name="Choi Y.-J."/>
        </authorList>
    </citation>
    <scope>NUCLEOTIDE SEQUENCE</scope>
    <source>
        <strain evidence="9">Japan</strain>
    </source>
</reference>
<dbReference type="SMART" id="SM00665">
    <property type="entry name" value="B561"/>
    <property type="match status" value="1"/>
</dbReference>
<dbReference type="PANTHER" id="PTHR23130">
    <property type="entry name" value="CYTOCHROME B561 AND DOMON DOMAIN-CONTAINING PROTEIN"/>
    <property type="match status" value="1"/>
</dbReference>
<feature type="transmembrane region" description="Helical" evidence="7">
    <location>
        <begin position="170"/>
        <end position="190"/>
    </location>
</feature>
<feature type="transmembrane region" description="Helical" evidence="7">
    <location>
        <begin position="134"/>
        <end position="158"/>
    </location>
</feature>
<comment type="subcellular location">
    <subcellularLocation>
        <location evidence="1">Membrane</location>
    </subcellularLocation>
</comment>
<keyword evidence="5 7" id="KW-1133">Transmembrane helix</keyword>
<evidence type="ECO:0000256" key="4">
    <source>
        <dbReference type="ARBA" id="ARBA00022982"/>
    </source>
</evidence>
<feature type="transmembrane region" description="Helical" evidence="7">
    <location>
        <begin position="54"/>
        <end position="84"/>
    </location>
</feature>
<evidence type="ECO:0000256" key="3">
    <source>
        <dbReference type="ARBA" id="ARBA00022692"/>
    </source>
</evidence>
<dbReference type="AlphaFoldDB" id="A0A8S9YQP7"/>
<protein>
    <recommendedName>
        <fullName evidence="8">Cytochrome b561 domain-containing protein</fullName>
    </recommendedName>
</protein>
<evidence type="ECO:0000256" key="5">
    <source>
        <dbReference type="ARBA" id="ARBA00022989"/>
    </source>
</evidence>
<evidence type="ECO:0000259" key="8">
    <source>
        <dbReference type="PROSITE" id="PS50939"/>
    </source>
</evidence>
<proteinExistence type="predicted"/>
<feature type="domain" description="Cytochrome b561" evidence="8">
    <location>
        <begin position="1"/>
        <end position="196"/>
    </location>
</feature>
<evidence type="ECO:0000256" key="7">
    <source>
        <dbReference type="SAM" id="Phobius"/>
    </source>
</evidence>
<dbReference type="Gene3D" id="1.20.120.1770">
    <property type="match status" value="1"/>
</dbReference>
<keyword evidence="4" id="KW-0249">Electron transport</keyword>
<evidence type="ECO:0000313" key="9">
    <source>
        <dbReference type="EMBL" id="KAF7257062.1"/>
    </source>
</evidence>